<dbReference type="PANTHER" id="PTHR10372">
    <property type="entry name" value="PLAKOPHILLIN-RELATED"/>
    <property type="match status" value="1"/>
</dbReference>
<evidence type="ECO:0000313" key="8">
    <source>
        <dbReference type="Proteomes" id="UP001369086"/>
    </source>
</evidence>
<dbReference type="EMBL" id="JAHFZB010000007">
    <property type="protein sequence ID" value="KAK6487967.1"/>
    <property type="molecule type" value="Genomic_DNA"/>
</dbReference>
<protein>
    <submittedName>
        <fullName evidence="7">Plakophilin-2-like</fullName>
    </submittedName>
</protein>
<dbReference type="InterPro" id="IPR011989">
    <property type="entry name" value="ARM-like"/>
</dbReference>
<gene>
    <name evidence="7" type="ORF">HHUSO_G9294</name>
</gene>
<dbReference type="SUPFAM" id="SSF48371">
    <property type="entry name" value="ARM repeat"/>
    <property type="match status" value="1"/>
</dbReference>
<keyword evidence="8" id="KW-1185">Reference proteome</keyword>
<organism evidence="7 8">
    <name type="scientific">Huso huso</name>
    <name type="common">Beluga</name>
    <name type="synonym">Acipenser huso</name>
    <dbReference type="NCBI Taxonomy" id="61971"/>
    <lineage>
        <taxon>Eukaryota</taxon>
        <taxon>Metazoa</taxon>
        <taxon>Chordata</taxon>
        <taxon>Craniata</taxon>
        <taxon>Vertebrata</taxon>
        <taxon>Euteleostomi</taxon>
        <taxon>Actinopterygii</taxon>
        <taxon>Chondrostei</taxon>
        <taxon>Acipenseriformes</taxon>
        <taxon>Acipenseridae</taxon>
        <taxon>Huso</taxon>
    </lineage>
</organism>
<keyword evidence="4" id="KW-0130">Cell adhesion</keyword>
<comment type="caution">
    <text evidence="7">The sequence shown here is derived from an EMBL/GenBank/DDBJ whole genome shotgun (WGS) entry which is preliminary data.</text>
</comment>
<dbReference type="Gene3D" id="1.25.10.10">
    <property type="entry name" value="Leucine-rich Repeat Variant"/>
    <property type="match status" value="1"/>
</dbReference>
<dbReference type="PANTHER" id="PTHR10372:SF25">
    <property type="entry name" value="PLAKOPHILIN-2"/>
    <property type="match status" value="1"/>
</dbReference>
<comment type="subcellular location">
    <subcellularLocation>
        <location evidence="1">Cell junction</location>
    </subcellularLocation>
</comment>
<comment type="similarity">
    <text evidence="2">Belongs to the beta-catenin family.</text>
</comment>
<dbReference type="PROSITE" id="PS50176">
    <property type="entry name" value="ARM_REPEAT"/>
    <property type="match status" value="1"/>
</dbReference>
<evidence type="ECO:0000256" key="6">
    <source>
        <dbReference type="PROSITE-ProRule" id="PRU00259"/>
    </source>
</evidence>
<dbReference type="SMART" id="SM00185">
    <property type="entry name" value="ARM"/>
    <property type="match status" value="6"/>
</dbReference>
<evidence type="ECO:0000256" key="1">
    <source>
        <dbReference type="ARBA" id="ARBA00004282"/>
    </source>
</evidence>
<dbReference type="InterPro" id="IPR016024">
    <property type="entry name" value="ARM-type_fold"/>
</dbReference>
<feature type="repeat" description="ARM" evidence="6">
    <location>
        <begin position="402"/>
        <end position="444"/>
    </location>
</feature>
<evidence type="ECO:0000256" key="2">
    <source>
        <dbReference type="ARBA" id="ARBA00005462"/>
    </source>
</evidence>
<proteinExistence type="inferred from homology"/>
<dbReference type="Proteomes" id="UP001369086">
    <property type="component" value="Unassembled WGS sequence"/>
</dbReference>
<evidence type="ECO:0000256" key="3">
    <source>
        <dbReference type="ARBA" id="ARBA00022737"/>
    </source>
</evidence>
<dbReference type="InterPro" id="IPR000225">
    <property type="entry name" value="Armadillo"/>
</dbReference>
<dbReference type="Pfam" id="PF00514">
    <property type="entry name" value="Arm"/>
    <property type="match status" value="2"/>
</dbReference>
<name>A0ABR0ZT39_HUSHU</name>
<dbReference type="InterPro" id="IPR028435">
    <property type="entry name" value="Plakophilin/d_Catenin"/>
</dbReference>
<evidence type="ECO:0000313" key="7">
    <source>
        <dbReference type="EMBL" id="KAK6487967.1"/>
    </source>
</evidence>
<evidence type="ECO:0000256" key="4">
    <source>
        <dbReference type="ARBA" id="ARBA00022889"/>
    </source>
</evidence>
<accession>A0ABR0ZT39</accession>
<reference evidence="7 8" key="1">
    <citation type="submission" date="2021-05" db="EMBL/GenBank/DDBJ databases">
        <authorList>
            <person name="Zahm M."/>
            <person name="Klopp C."/>
            <person name="Cabau C."/>
            <person name="Kuhl H."/>
            <person name="Suciu R."/>
            <person name="Ciorpac M."/>
            <person name="Holostenco D."/>
            <person name="Gessner J."/>
            <person name="Wuertz S."/>
            <person name="Hohne C."/>
            <person name="Stock M."/>
            <person name="Gislard M."/>
            <person name="Lluch J."/>
            <person name="Milhes M."/>
            <person name="Lampietro C."/>
            <person name="Lopez Roques C."/>
            <person name="Donnadieu C."/>
            <person name="Du K."/>
            <person name="Schartl M."/>
            <person name="Guiguen Y."/>
        </authorList>
    </citation>
    <scope>NUCLEOTIDE SEQUENCE [LARGE SCALE GENOMIC DNA]</scope>
    <source>
        <strain evidence="7">Hh-F2</strain>
        <tissue evidence="7">Blood</tissue>
    </source>
</reference>
<keyword evidence="5" id="KW-0965">Cell junction</keyword>
<evidence type="ECO:0000256" key="5">
    <source>
        <dbReference type="ARBA" id="ARBA00022949"/>
    </source>
</evidence>
<keyword evidence="3" id="KW-0677">Repeat</keyword>
<sequence length="844" mass="94245">MATTESNSDGFIKTVLPSDGFHVGLFDDTSLALPPEENIKLSNRQINEKGFRVQQQVQLTLARKSKSGVSNGSLHQSSSIPEQVYRYDSMSTAHQEPYSTSKFYNTLSNENGYGTPGKSFSGTYVRSENMKRPSVRLKVSPLSSPEMPLSQAQTSYNYEMFHKGLHTLPAVQTPIIQRLSTKSTSMPTRNARSEILNFNRCNTFGRGRYYSSRRQQVWNQGRSDNAVFLDNLRSSPNTIQFQRPGTSRSLTNFMDAGRSAAAMGQTQVQMQNRNLNMGRESQRYSWHHNNVRRDQMFQGNAARASQPPSLCSMQIDGNIRQSKGGMTVAVLSNEGAIERQTQASFSGAQTEAAKGEAIEMTLDKAISYLTASNSEWQVTAAAFIQHQCFVNVDSKRMVYFMHGIPKLIKALESDNVELQRAASGALRNIVFEDSDNKMEVNEKNGIPVVLRLLKQTRDVETKKQLTGLLWNLSSIDSLKDILIREALQPVTDAIVVPCSGWSDGDYPKGNLLSDPDLFYNATGCLRNLSSAGLEGRKAMRECESLIDSLVHYVRGTIADYKAGDKATENCVCILHNVSYQLESELPGRYFKDLAGSRRDLFPQDKTPGCFATQSRKIKQKDDHRVPFPEEKSNPHGVEWLWSPIIVRMYLSLIAKSTRNYTQEASMGALQNLTAGNGVISFSIAQTIVQRENGLQHIRRMLHLSEPGVKKTAGSLLRNISRYPELHKEMANQVLPDLVSVLPNTAQDLQVPAEMTVSVCYVLNNLVRSDSQNARTILNNEGLRKIINISTNDSNVPTKAGQSASILLHTMWKCSELHSAYKKAGYKKGVFINNRTMRVTQSQKD</sequence>